<protein>
    <submittedName>
        <fullName evidence="1">Uncharacterized protein</fullName>
    </submittedName>
</protein>
<dbReference type="Proteomes" id="UP001055811">
    <property type="component" value="Linkage Group LG02"/>
</dbReference>
<reference evidence="1 2" key="2">
    <citation type="journal article" date="2022" name="Mol. Ecol. Resour.">
        <title>The genomes of chicory, endive, great burdock and yacon provide insights into Asteraceae paleo-polyploidization history and plant inulin production.</title>
        <authorList>
            <person name="Fan W."/>
            <person name="Wang S."/>
            <person name="Wang H."/>
            <person name="Wang A."/>
            <person name="Jiang F."/>
            <person name="Liu H."/>
            <person name="Zhao H."/>
            <person name="Xu D."/>
            <person name="Zhang Y."/>
        </authorList>
    </citation>
    <scope>NUCLEOTIDE SEQUENCE [LARGE SCALE GENOMIC DNA]</scope>
    <source>
        <strain evidence="2">cv. Punajuju</strain>
        <tissue evidence="1">Leaves</tissue>
    </source>
</reference>
<dbReference type="EMBL" id="CM042010">
    <property type="protein sequence ID" value="KAI3781803.1"/>
    <property type="molecule type" value="Genomic_DNA"/>
</dbReference>
<comment type="caution">
    <text evidence="1">The sequence shown here is derived from an EMBL/GenBank/DDBJ whole genome shotgun (WGS) entry which is preliminary data.</text>
</comment>
<keyword evidence="2" id="KW-1185">Reference proteome</keyword>
<gene>
    <name evidence="1" type="ORF">L2E82_11829</name>
</gene>
<organism evidence="1 2">
    <name type="scientific">Cichorium intybus</name>
    <name type="common">Chicory</name>
    <dbReference type="NCBI Taxonomy" id="13427"/>
    <lineage>
        <taxon>Eukaryota</taxon>
        <taxon>Viridiplantae</taxon>
        <taxon>Streptophyta</taxon>
        <taxon>Embryophyta</taxon>
        <taxon>Tracheophyta</taxon>
        <taxon>Spermatophyta</taxon>
        <taxon>Magnoliopsida</taxon>
        <taxon>eudicotyledons</taxon>
        <taxon>Gunneridae</taxon>
        <taxon>Pentapetalae</taxon>
        <taxon>asterids</taxon>
        <taxon>campanulids</taxon>
        <taxon>Asterales</taxon>
        <taxon>Asteraceae</taxon>
        <taxon>Cichorioideae</taxon>
        <taxon>Cichorieae</taxon>
        <taxon>Cichoriinae</taxon>
        <taxon>Cichorium</taxon>
    </lineage>
</organism>
<evidence type="ECO:0000313" key="1">
    <source>
        <dbReference type="EMBL" id="KAI3781803.1"/>
    </source>
</evidence>
<proteinExistence type="predicted"/>
<accession>A0ACB9GFH4</accession>
<reference evidence="2" key="1">
    <citation type="journal article" date="2022" name="Mol. Ecol. Resour.">
        <title>The genomes of chicory, endive, great burdock and yacon provide insights into Asteraceae palaeo-polyploidization history and plant inulin production.</title>
        <authorList>
            <person name="Fan W."/>
            <person name="Wang S."/>
            <person name="Wang H."/>
            <person name="Wang A."/>
            <person name="Jiang F."/>
            <person name="Liu H."/>
            <person name="Zhao H."/>
            <person name="Xu D."/>
            <person name="Zhang Y."/>
        </authorList>
    </citation>
    <scope>NUCLEOTIDE SEQUENCE [LARGE SCALE GENOMIC DNA]</scope>
    <source>
        <strain evidence="2">cv. Punajuju</strain>
    </source>
</reference>
<name>A0ACB9GFH4_CICIN</name>
<sequence>MRWSSRHYLFILMNTPNDIITSVIVSNSTVFGSQISNGKYDGLIDAYHSHILVFYHSIRICNIIYITPALSPGGGAADLKGGAGGNPQVVDGGSDYAKPEIETQFLGKWVIESTDVGVSAMQLQLMPNDQVVWYDSTSLGNSARKLEPEGTCPKNPDVNNQPDCYAHAVAYDWKTKKSRTIVLSGEPWCSSGNLWPNGNMVATGGTFTGVKAVRMLPMNDLKANFIERPNVLGDFRWYATNQILEDGNSLVGGHL</sequence>
<evidence type="ECO:0000313" key="2">
    <source>
        <dbReference type="Proteomes" id="UP001055811"/>
    </source>
</evidence>